<dbReference type="PANTHER" id="PTHR30461:SF2">
    <property type="entry name" value="SERINE RECOMBINASE PINE-RELATED"/>
    <property type="match status" value="1"/>
</dbReference>
<feature type="region of interest" description="Disordered" evidence="7">
    <location>
        <begin position="524"/>
        <end position="599"/>
    </location>
</feature>
<gene>
    <name evidence="10" type="ORF">FHP29_16350</name>
</gene>
<dbReference type="GO" id="GO:0000150">
    <property type="term" value="F:DNA strand exchange activity"/>
    <property type="evidence" value="ECO:0007669"/>
    <property type="project" value="InterPro"/>
</dbReference>
<dbReference type="Gene3D" id="3.40.50.1390">
    <property type="entry name" value="Resolvase, N-terminal catalytic domain"/>
    <property type="match status" value="1"/>
</dbReference>
<evidence type="ECO:0000256" key="3">
    <source>
        <dbReference type="ARBA" id="ARBA00023172"/>
    </source>
</evidence>
<name>A0A5C4VNG4_9ACTN</name>
<dbReference type="InterPro" id="IPR036162">
    <property type="entry name" value="Resolvase-like_N_sf"/>
</dbReference>
<feature type="region of interest" description="Disordered" evidence="7">
    <location>
        <begin position="157"/>
        <end position="178"/>
    </location>
</feature>
<evidence type="ECO:0000313" key="11">
    <source>
        <dbReference type="Proteomes" id="UP000313231"/>
    </source>
</evidence>
<dbReference type="GO" id="GO:0003677">
    <property type="term" value="F:DNA binding"/>
    <property type="evidence" value="ECO:0007669"/>
    <property type="project" value="UniProtKB-KW"/>
</dbReference>
<dbReference type="AlphaFoldDB" id="A0A5C4VNG4"/>
<feature type="active site" description="O-(5'-phospho-DNA)-serine intermediate" evidence="4 5">
    <location>
        <position position="10"/>
    </location>
</feature>
<dbReference type="SUPFAM" id="SSF53041">
    <property type="entry name" value="Resolvase-like"/>
    <property type="match status" value="1"/>
</dbReference>
<dbReference type="PROSITE" id="PS00397">
    <property type="entry name" value="RECOMBINASES_1"/>
    <property type="match status" value="1"/>
</dbReference>
<dbReference type="GO" id="GO:0015074">
    <property type="term" value="P:DNA integration"/>
    <property type="evidence" value="ECO:0007669"/>
    <property type="project" value="UniProtKB-KW"/>
</dbReference>
<dbReference type="InterPro" id="IPR006119">
    <property type="entry name" value="Resolv_N"/>
</dbReference>
<evidence type="ECO:0000259" key="9">
    <source>
        <dbReference type="PROSITE" id="PS51737"/>
    </source>
</evidence>
<evidence type="ECO:0000256" key="7">
    <source>
        <dbReference type="SAM" id="MobiDB-lite"/>
    </source>
</evidence>
<dbReference type="Gene3D" id="3.90.1750.20">
    <property type="entry name" value="Putative Large Serine Recombinase, Chain B, Domain 2"/>
    <property type="match status" value="1"/>
</dbReference>
<evidence type="ECO:0000256" key="6">
    <source>
        <dbReference type="SAM" id="Coils"/>
    </source>
</evidence>
<accession>A0A5C4VNG4</accession>
<evidence type="ECO:0000256" key="2">
    <source>
        <dbReference type="ARBA" id="ARBA00023125"/>
    </source>
</evidence>
<evidence type="ECO:0000256" key="5">
    <source>
        <dbReference type="PROSITE-ProRule" id="PRU10137"/>
    </source>
</evidence>
<protein>
    <recommendedName>
        <fullName evidence="12">Recombinase family protein</fullName>
    </recommendedName>
</protein>
<sequence length="599" mass="65722">MRAAIYCRVSTAEQIEGTSLDEQERKCRAYADSHGWTVADGHVYIDPGISGTDPNRPEWRRMLAAAGSGAFDVVIVSKLDRFSRSAGHAQTEIRRLVDFGVQFVSLAENLDLTTPQGRAMLGVMATFAELERDTIAQRAVDGQRALARQGRWPGGTAPFGWRIEGSGKGKGGKSKGEANDVRLVPDERERDMIRIAVETIEGGGSTADVALLLNAQGYHGRGNGANHPPAPWNHQRVREMLQKRALMGWTAWGKETRKQRGNVTKMKRDGTPLYGDSIPIELPDPPLSEERWLALQNRLAQRASGPKTAKATYPNSLAATPCGGRLGGIKFGDRPRSYRCTGMKWKPGPHEKCGCKVIRADWLDFQVWHAVVEVLSDPERLLSLAADYIGFRAEADEPEADTVERIRRRIETLEKNRREKVVEYLRAGIEADLVNEAVAQVDAEIDQARAVLVQMEAHRADAYSEQQRARSLEELARHAAERLPNMTLDEQAEVLRLLRVKVSVLEQAKEPSLSVEGVVPGGVDLFAAGEDGPQTAPGGPWPPPREGCGDETVQPARGGASPPPTSRAIRSPSTTRSPTGSASRSLSRSRQSPNRPDTW</sequence>
<evidence type="ECO:0000313" key="10">
    <source>
        <dbReference type="EMBL" id="TNM37402.1"/>
    </source>
</evidence>
<dbReference type="CDD" id="cd00338">
    <property type="entry name" value="Ser_Recombinase"/>
    <property type="match status" value="1"/>
</dbReference>
<dbReference type="EMBL" id="VDMP01000026">
    <property type="protein sequence ID" value="TNM37402.1"/>
    <property type="molecule type" value="Genomic_DNA"/>
</dbReference>
<evidence type="ECO:0008006" key="12">
    <source>
        <dbReference type="Google" id="ProtNLM"/>
    </source>
</evidence>
<dbReference type="OrthoDB" id="4500247at2"/>
<keyword evidence="6" id="KW-0175">Coiled coil</keyword>
<evidence type="ECO:0000256" key="4">
    <source>
        <dbReference type="PIRSR" id="PIRSR606118-50"/>
    </source>
</evidence>
<dbReference type="InterPro" id="IPR038109">
    <property type="entry name" value="DNA_bind_recomb_sf"/>
</dbReference>
<dbReference type="InterPro" id="IPR011109">
    <property type="entry name" value="DNA_bind_recombinase_dom"/>
</dbReference>
<dbReference type="Proteomes" id="UP000313231">
    <property type="component" value="Unassembled WGS sequence"/>
</dbReference>
<feature type="compositionally biased region" description="Low complexity" evidence="7">
    <location>
        <begin position="566"/>
        <end position="599"/>
    </location>
</feature>
<feature type="domain" description="Resolvase/invertase-type recombinase catalytic" evidence="8">
    <location>
        <begin position="2"/>
        <end position="150"/>
    </location>
</feature>
<dbReference type="Pfam" id="PF00239">
    <property type="entry name" value="Resolvase"/>
    <property type="match status" value="1"/>
</dbReference>
<feature type="coiled-coil region" evidence="6">
    <location>
        <begin position="403"/>
        <end position="458"/>
    </location>
</feature>
<keyword evidence="3" id="KW-0233">DNA recombination</keyword>
<dbReference type="PROSITE" id="PS51737">
    <property type="entry name" value="RECOMBINASE_DNA_BIND"/>
    <property type="match status" value="1"/>
</dbReference>
<dbReference type="PANTHER" id="PTHR30461">
    <property type="entry name" value="DNA-INVERTASE FROM LAMBDOID PROPHAGE"/>
    <property type="match status" value="1"/>
</dbReference>
<reference evidence="10 11" key="1">
    <citation type="journal article" date="2016" name="Int. J. Syst. Evol. Microbiol.">
        <title>Nocardioides albidus sp. nov., an actinobacterium isolated from garden soil.</title>
        <authorList>
            <person name="Singh H."/>
            <person name="Du J."/>
            <person name="Trinh H."/>
            <person name="Won K."/>
            <person name="Yang J.E."/>
            <person name="Yin C."/>
            <person name="Kook M."/>
            <person name="Yi T.H."/>
        </authorList>
    </citation>
    <scope>NUCLEOTIDE SEQUENCE [LARGE SCALE GENOMIC DNA]</scope>
    <source>
        <strain evidence="10 11">CCTCC AB 2015297</strain>
    </source>
</reference>
<dbReference type="InterPro" id="IPR050639">
    <property type="entry name" value="SSR_resolvase"/>
</dbReference>
<dbReference type="RefSeq" id="WP_139623943.1">
    <property type="nucleotide sequence ID" value="NZ_VDMP01000026.1"/>
</dbReference>
<evidence type="ECO:0000256" key="1">
    <source>
        <dbReference type="ARBA" id="ARBA00022908"/>
    </source>
</evidence>
<proteinExistence type="predicted"/>
<comment type="caution">
    <text evidence="10">The sequence shown here is derived from an EMBL/GenBank/DDBJ whole genome shotgun (WGS) entry which is preliminary data.</text>
</comment>
<evidence type="ECO:0000259" key="8">
    <source>
        <dbReference type="PROSITE" id="PS51736"/>
    </source>
</evidence>
<dbReference type="PROSITE" id="PS51736">
    <property type="entry name" value="RECOMBINASES_3"/>
    <property type="match status" value="1"/>
</dbReference>
<dbReference type="Pfam" id="PF07508">
    <property type="entry name" value="Recombinase"/>
    <property type="match status" value="1"/>
</dbReference>
<keyword evidence="1" id="KW-0229">DNA integration</keyword>
<dbReference type="InterPro" id="IPR006118">
    <property type="entry name" value="Recombinase_CS"/>
</dbReference>
<keyword evidence="11" id="KW-1185">Reference proteome</keyword>
<keyword evidence="2" id="KW-0238">DNA-binding</keyword>
<feature type="domain" description="Recombinase" evidence="9">
    <location>
        <begin position="158"/>
        <end position="305"/>
    </location>
</feature>
<organism evidence="10 11">
    <name type="scientific">Nocardioides albidus</name>
    <dbReference type="NCBI Taxonomy" id="1517589"/>
    <lineage>
        <taxon>Bacteria</taxon>
        <taxon>Bacillati</taxon>
        <taxon>Actinomycetota</taxon>
        <taxon>Actinomycetes</taxon>
        <taxon>Propionibacteriales</taxon>
        <taxon>Nocardioidaceae</taxon>
        <taxon>Nocardioides</taxon>
    </lineage>
</organism>
<dbReference type="SMART" id="SM00857">
    <property type="entry name" value="Resolvase"/>
    <property type="match status" value="1"/>
</dbReference>